<dbReference type="SUPFAM" id="SSF82708">
    <property type="entry name" value="R3H domain"/>
    <property type="match status" value="1"/>
</dbReference>
<dbReference type="PANTHER" id="PTHR48430:SF1">
    <property type="entry name" value="PARTNER OF XRN-2 PROTEIN 1"/>
    <property type="match status" value="1"/>
</dbReference>
<dbReference type="Gene3D" id="3.30.1370.50">
    <property type="entry name" value="R3H-like domain"/>
    <property type="match status" value="1"/>
</dbReference>
<dbReference type="Pfam" id="PF00035">
    <property type="entry name" value="dsrm"/>
    <property type="match status" value="1"/>
</dbReference>
<feature type="region of interest" description="Disordered" evidence="2">
    <location>
        <begin position="268"/>
        <end position="295"/>
    </location>
</feature>
<dbReference type="PROSITE" id="PS50137">
    <property type="entry name" value="DS_RBD"/>
    <property type="match status" value="1"/>
</dbReference>
<evidence type="ECO:0000313" key="5">
    <source>
        <dbReference type="EMBL" id="KAJ6637940.1"/>
    </source>
</evidence>
<dbReference type="InterPro" id="IPR021859">
    <property type="entry name" value="XTBD"/>
</dbReference>
<dbReference type="GO" id="GO:0003723">
    <property type="term" value="F:RNA binding"/>
    <property type="evidence" value="ECO:0007669"/>
    <property type="project" value="UniProtKB-UniRule"/>
</dbReference>
<feature type="domain" description="DRBM" evidence="3">
    <location>
        <begin position="220"/>
        <end position="252"/>
    </location>
</feature>
<dbReference type="Proteomes" id="UP001151699">
    <property type="component" value="Chromosome X"/>
</dbReference>
<dbReference type="InterPro" id="IPR014720">
    <property type="entry name" value="dsRBD_dom"/>
</dbReference>
<dbReference type="EMBL" id="WJQU01000003">
    <property type="protein sequence ID" value="KAJ6637940.1"/>
    <property type="molecule type" value="Genomic_DNA"/>
</dbReference>
<comment type="caution">
    <text evidence="5">The sequence shown here is derived from an EMBL/GenBank/DDBJ whole genome shotgun (WGS) entry which is preliminary data.</text>
</comment>
<dbReference type="PROSITE" id="PS51827">
    <property type="entry name" value="XTBD"/>
    <property type="match status" value="1"/>
</dbReference>
<feature type="domain" description="XRN2-binding (XTBD)" evidence="4">
    <location>
        <begin position="5"/>
        <end position="89"/>
    </location>
</feature>
<gene>
    <name evidence="5" type="primary">Nkrf</name>
    <name evidence="5" type="ORF">Bhyg_10671</name>
</gene>
<dbReference type="SUPFAM" id="SSF54768">
    <property type="entry name" value="dsRNA-binding domain-like"/>
    <property type="match status" value="1"/>
</dbReference>
<keyword evidence="6" id="KW-1185">Reference proteome</keyword>
<dbReference type="PANTHER" id="PTHR48430">
    <property type="entry name" value="PARTNER OF XRN-2 PROTEIN 1"/>
    <property type="match status" value="1"/>
</dbReference>
<evidence type="ECO:0000313" key="6">
    <source>
        <dbReference type="Proteomes" id="UP001151699"/>
    </source>
</evidence>
<dbReference type="InterPro" id="IPR036867">
    <property type="entry name" value="R3H_dom_sf"/>
</dbReference>
<evidence type="ECO:0000256" key="1">
    <source>
        <dbReference type="PROSITE-ProRule" id="PRU00266"/>
    </source>
</evidence>
<organism evidence="5 6">
    <name type="scientific">Pseudolycoriella hygida</name>
    <dbReference type="NCBI Taxonomy" id="35572"/>
    <lineage>
        <taxon>Eukaryota</taxon>
        <taxon>Metazoa</taxon>
        <taxon>Ecdysozoa</taxon>
        <taxon>Arthropoda</taxon>
        <taxon>Hexapoda</taxon>
        <taxon>Insecta</taxon>
        <taxon>Pterygota</taxon>
        <taxon>Neoptera</taxon>
        <taxon>Endopterygota</taxon>
        <taxon>Diptera</taxon>
        <taxon>Nematocera</taxon>
        <taxon>Sciaroidea</taxon>
        <taxon>Sciaridae</taxon>
        <taxon>Pseudolycoriella</taxon>
    </lineage>
</organism>
<dbReference type="GO" id="GO:0010468">
    <property type="term" value="P:regulation of gene expression"/>
    <property type="evidence" value="ECO:0007669"/>
    <property type="project" value="UniProtKB-ARBA"/>
</dbReference>
<dbReference type="AlphaFoldDB" id="A0A9Q0MVG4"/>
<evidence type="ECO:0000259" key="3">
    <source>
        <dbReference type="PROSITE" id="PS50137"/>
    </source>
</evidence>
<accession>A0A9Q0MVG4</accession>
<dbReference type="OrthoDB" id="2359216at2759"/>
<reference evidence="5" key="1">
    <citation type="submission" date="2022-07" db="EMBL/GenBank/DDBJ databases">
        <authorList>
            <person name="Trinca V."/>
            <person name="Uliana J.V.C."/>
            <person name="Torres T.T."/>
            <person name="Ward R.J."/>
            <person name="Monesi N."/>
        </authorList>
    </citation>
    <scope>NUCLEOTIDE SEQUENCE</scope>
    <source>
        <strain evidence="5">HSMRA1968</strain>
        <tissue evidence="5">Whole embryos</tissue>
    </source>
</reference>
<evidence type="ECO:0000259" key="4">
    <source>
        <dbReference type="PROSITE" id="PS51827"/>
    </source>
</evidence>
<dbReference type="Pfam" id="PF11952">
    <property type="entry name" value="XTBD"/>
    <property type="match status" value="1"/>
</dbReference>
<proteinExistence type="predicted"/>
<evidence type="ECO:0000256" key="2">
    <source>
        <dbReference type="SAM" id="MobiDB-lite"/>
    </source>
</evidence>
<sequence length="437" mass="49299">MNWDVEVYKTDYESEEHWELRRLFMETHKDKFEEDELVCLAQVFTNVEFMGCKYPDKTMRKVALLSKEVAEDFRKKRATKLKRTFVGAQDAAGAKAKGRRTIEENNTSKFTKPIQFTPQTPSTNTKEPKQQIIPSLLEISTKPPQNANLPSKRKTRKRNNDHLSKFCNKSLRGNKYDNIIIFELVGETNSHQILQSSAAKQRAVLDVTYTGKGNEMECCVLINKKVVATAVSSNKKDAKTLATDAALQELKKMCYTLKKKPEVKSTKIETTMGSSNSKTKDANTSTDQFSSNQLNENNKGFKMMKLLGWSGGALSAGGIETPIGVQIKVDRMGLGLTNDTNHNLNKRFFSEYLQKYNADPDNIHELIFSKDFTKEERATLHTIAAKQGLKSNSKNTPDGDRYLIISKKIPLDVLATNVLNGGIYTEMYDLIHPSGNE</sequence>
<name>A0A9Q0MVG4_9DIPT</name>
<feature type="region of interest" description="Disordered" evidence="2">
    <location>
        <begin position="136"/>
        <end position="161"/>
    </location>
</feature>
<protein>
    <submittedName>
        <fullName evidence="5">NF-kappa-B-repressing factor</fullName>
    </submittedName>
</protein>
<keyword evidence="1" id="KW-0694">RNA-binding</keyword>